<keyword evidence="1" id="KW-0378">Hydrolase</keyword>
<accession>C1GFD4</accession>
<dbReference type="eggNOG" id="KOG1515">
    <property type="taxonomic scope" value="Eukaryota"/>
</dbReference>
<dbReference type="HOGENOM" id="CLU_012494_6_3_1"/>
<organism evidence="3 4">
    <name type="scientific">Paracoccidioides brasiliensis (strain Pb18)</name>
    <dbReference type="NCBI Taxonomy" id="502780"/>
    <lineage>
        <taxon>Eukaryota</taxon>
        <taxon>Fungi</taxon>
        <taxon>Dikarya</taxon>
        <taxon>Ascomycota</taxon>
        <taxon>Pezizomycotina</taxon>
        <taxon>Eurotiomycetes</taxon>
        <taxon>Eurotiomycetidae</taxon>
        <taxon>Onygenales</taxon>
        <taxon>Ajellomycetaceae</taxon>
        <taxon>Paracoccidioides</taxon>
    </lineage>
</organism>
<dbReference type="GeneID" id="22584802"/>
<dbReference type="RefSeq" id="XP_010761493.1">
    <property type="nucleotide sequence ID" value="XM_010763191.1"/>
</dbReference>
<dbReference type="Pfam" id="PF07859">
    <property type="entry name" value="Abhydrolase_3"/>
    <property type="match status" value="1"/>
</dbReference>
<dbReference type="VEuPathDB" id="FungiDB:PADG_05970"/>
<dbReference type="PANTHER" id="PTHR48081:SF8">
    <property type="entry name" value="ALPHA_BETA HYDROLASE FOLD-3 DOMAIN-CONTAINING PROTEIN-RELATED"/>
    <property type="match status" value="1"/>
</dbReference>
<protein>
    <recommendedName>
        <fullName evidence="2">Alpha/beta hydrolase fold-3 domain-containing protein</fullName>
    </recommendedName>
</protein>
<dbReference type="EMBL" id="KN275963">
    <property type="protein sequence ID" value="EEH49891.1"/>
    <property type="molecule type" value="Genomic_DNA"/>
</dbReference>
<dbReference type="KEGG" id="pbn:PADG_05970"/>
<dbReference type="Proteomes" id="UP000001628">
    <property type="component" value="Unassembled WGS sequence"/>
</dbReference>
<evidence type="ECO:0000256" key="1">
    <source>
        <dbReference type="ARBA" id="ARBA00022801"/>
    </source>
</evidence>
<keyword evidence="4" id="KW-1185">Reference proteome</keyword>
<evidence type="ECO:0000313" key="4">
    <source>
        <dbReference type="Proteomes" id="UP000001628"/>
    </source>
</evidence>
<dbReference type="PANTHER" id="PTHR48081">
    <property type="entry name" value="AB HYDROLASE SUPERFAMILY PROTEIN C4A8.06C"/>
    <property type="match status" value="1"/>
</dbReference>
<dbReference type="AlphaFoldDB" id="C1GFD4"/>
<proteinExistence type="predicted"/>
<reference evidence="3 4" key="1">
    <citation type="journal article" date="2011" name="PLoS Genet.">
        <title>Comparative genomic analysis of human fungal pathogens causing paracoccidioidomycosis.</title>
        <authorList>
            <person name="Desjardins C.A."/>
            <person name="Champion M.D."/>
            <person name="Holder J.W."/>
            <person name="Muszewska A."/>
            <person name="Goldberg J."/>
            <person name="Bailao A.M."/>
            <person name="Brigido M.M."/>
            <person name="Ferreira M.E."/>
            <person name="Garcia A.M."/>
            <person name="Grynberg M."/>
            <person name="Gujja S."/>
            <person name="Heiman D.I."/>
            <person name="Henn M.R."/>
            <person name="Kodira C.D."/>
            <person name="Leon-Narvaez H."/>
            <person name="Longo L.V."/>
            <person name="Ma L.J."/>
            <person name="Malavazi I."/>
            <person name="Matsuo A.L."/>
            <person name="Morais F.V."/>
            <person name="Pereira M."/>
            <person name="Rodriguez-Brito S."/>
            <person name="Sakthikumar S."/>
            <person name="Salem-Izacc S.M."/>
            <person name="Sykes S.M."/>
            <person name="Teixeira M.M."/>
            <person name="Vallejo M.C."/>
            <person name="Walter M.E."/>
            <person name="Yandava C."/>
            <person name="Young S."/>
            <person name="Zeng Q."/>
            <person name="Zucker J."/>
            <person name="Felipe M.S."/>
            <person name="Goldman G.H."/>
            <person name="Haas B.J."/>
            <person name="McEwen J.G."/>
            <person name="Nino-Vega G."/>
            <person name="Puccia R."/>
            <person name="San-Blas G."/>
            <person name="Soares C.M."/>
            <person name="Birren B.W."/>
            <person name="Cuomo C.A."/>
        </authorList>
    </citation>
    <scope>NUCLEOTIDE SEQUENCE [LARGE SCALE GENOMIC DNA]</scope>
    <source>
        <strain evidence="3 4">Pb18</strain>
    </source>
</reference>
<dbReference type="SUPFAM" id="SSF53474">
    <property type="entry name" value="alpha/beta-Hydrolases"/>
    <property type="match status" value="1"/>
</dbReference>
<feature type="domain" description="Alpha/beta hydrolase fold-3" evidence="2">
    <location>
        <begin position="92"/>
        <end position="321"/>
    </location>
</feature>
<evidence type="ECO:0000313" key="3">
    <source>
        <dbReference type="EMBL" id="EEH49891.1"/>
    </source>
</evidence>
<sequence>MDFSQYTGPSKEWIALAATLPAEPEGLSTAQLKHAINKGRDEVAAKAMVEEGLKPKVAIRNHTILTRDGSSIEARSFRPSSIPASQPLPVYIHLHGGGFLWGTPDSEDANCSRTVVSLAESGLPVVVVNVNYRHTPEHKYPTAWNDAEDAFHWIHEHLNEIGGEADKVVMGGISAGAWLTGSLVLAQTSGADKRLASRPRLRGQVLMIPCFVHSDFHELQVKQLRDPSVSSYVQGADAPILPLTRLNFFTGLLGVEDAKVGDRRLSPGLAAAEEVKGMPPSTFGIAGYDPLRDEGLFYGKFLAENGVPTKVNVFRGLPHGFRRFSQDQLPAGKRWDEVICEGIQFALSDPVATGKFEIISD</sequence>
<dbReference type="InterPro" id="IPR050300">
    <property type="entry name" value="GDXG_lipolytic_enzyme"/>
</dbReference>
<gene>
    <name evidence="3" type="ORF">PADG_05970</name>
</gene>
<dbReference type="OrthoDB" id="408631at2759"/>
<dbReference type="GO" id="GO:0016787">
    <property type="term" value="F:hydrolase activity"/>
    <property type="evidence" value="ECO:0007669"/>
    <property type="project" value="UniProtKB-KW"/>
</dbReference>
<dbReference type="InterPro" id="IPR029058">
    <property type="entry name" value="AB_hydrolase_fold"/>
</dbReference>
<dbReference type="OMA" id="HTFPTAW"/>
<evidence type="ECO:0000259" key="2">
    <source>
        <dbReference type="Pfam" id="PF07859"/>
    </source>
</evidence>
<dbReference type="InterPro" id="IPR013094">
    <property type="entry name" value="AB_hydrolase_3"/>
</dbReference>
<dbReference type="InParanoid" id="C1GFD4"/>
<dbReference type="Gene3D" id="3.40.50.1820">
    <property type="entry name" value="alpha/beta hydrolase"/>
    <property type="match status" value="1"/>
</dbReference>
<name>C1GFD4_PARBD</name>